<feature type="transmembrane region" description="Helical" evidence="1">
    <location>
        <begin position="211"/>
        <end position="231"/>
    </location>
</feature>
<name>A0A7T4TWQ7_9ACTN</name>
<dbReference type="InterPro" id="IPR012867">
    <property type="entry name" value="DUF1648"/>
</dbReference>
<sequence>MNDRKVRVGAATWGVAGWAAGVLLLLVGAPLAARGRLPERLATHWGGGGEPDGSMPLWAAAVLPALIWAALVAVAAVAWLRADGRTEAATRGWLGATLLSAGVFLMGGQAAVVRANVDREHWREAGSVSGWIVVAIVVAVIVGLAAWLMTRRDVGAGEPVASAARLAIPEGQRVVWFSRASNRWLHLISVVTGLPAVAAAVAAAAGLTGPAWSLIVPLGLASLAVLCCSSVRTRVSDRGLEVSFGPFGLPTRRWATGDIESARAENRAPAQVGGWGYRLNGLGTTLMLRGGECLVIRAKGKDFAVSVDDAERGAALLNSLTARTAA</sequence>
<protein>
    <submittedName>
        <fullName evidence="3">DUF1648 domain-containing protein</fullName>
    </submittedName>
</protein>
<accession>A0A7T4TWQ7</accession>
<feature type="transmembrane region" description="Helical" evidence="1">
    <location>
        <begin position="184"/>
        <end position="205"/>
    </location>
</feature>
<evidence type="ECO:0000259" key="2">
    <source>
        <dbReference type="Pfam" id="PF07853"/>
    </source>
</evidence>
<dbReference type="AlphaFoldDB" id="A0A7T4TWQ7"/>
<dbReference type="Proteomes" id="UP000596130">
    <property type="component" value="Chromosome"/>
</dbReference>
<proteinExistence type="predicted"/>
<evidence type="ECO:0000313" key="3">
    <source>
        <dbReference type="EMBL" id="QQC87467.1"/>
    </source>
</evidence>
<reference evidence="3 4" key="1">
    <citation type="submission" date="2020-12" db="EMBL/GenBank/DDBJ databases">
        <title>Identification and biosynthesis of polyene macrolides produced by Streptomyces alfalfae Men-myco-93-63.</title>
        <authorList>
            <person name="Liu D."/>
            <person name="Li Y."/>
            <person name="Liu L."/>
            <person name="Han X."/>
            <person name="Shen F."/>
        </authorList>
    </citation>
    <scope>NUCLEOTIDE SEQUENCE [LARGE SCALE GENOMIC DNA]</scope>
    <source>
        <strain evidence="3 4">Men-myco-93-63</strain>
    </source>
</reference>
<feature type="transmembrane region" description="Helical" evidence="1">
    <location>
        <begin position="131"/>
        <end position="149"/>
    </location>
</feature>
<dbReference type="RefSeq" id="WP_198501650.1">
    <property type="nucleotide sequence ID" value="NZ_CP065959.1"/>
</dbReference>
<feature type="transmembrane region" description="Helical" evidence="1">
    <location>
        <begin position="92"/>
        <end position="111"/>
    </location>
</feature>
<gene>
    <name evidence="3" type="ORF">I8755_02865</name>
</gene>
<keyword evidence="1" id="KW-1133">Transmembrane helix</keyword>
<keyword evidence="1" id="KW-0812">Transmembrane</keyword>
<feature type="transmembrane region" description="Helical" evidence="1">
    <location>
        <begin position="58"/>
        <end position="80"/>
    </location>
</feature>
<evidence type="ECO:0000256" key="1">
    <source>
        <dbReference type="SAM" id="Phobius"/>
    </source>
</evidence>
<feature type="domain" description="DUF1648" evidence="2">
    <location>
        <begin position="22"/>
        <end position="67"/>
    </location>
</feature>
<organism evidence="3 4">
    <name type="scientific">Streptomyces alfalfae</name>
    <dbReference type="NCBI Taxonomy" id="1642299"/>
    <lineage>
        <taxon>Bacteria</taxon>
        <taxon>Bacillati</taxon>
        <taxon>Actinomycetota</taxon>
        <taxon>Actinomycetes</taxon>
        <taxon>Kitasatosporales</taxon>
        <taxon>Streptomycetaceae</taxon>
        <taxon>Streptomyces</taxon>
    </lineage>
</organism>
<evidence type="ECO:0000313" key="4">
    <source>
        <dbReference type="Proteomes" id="UP000596130"/>
    </source>
</evidence>
<keyword evidence="1" id="KW-0472">Membrane</keyword>
<dbReference type="Pfam" id="PF07853">
    <property type="entry name" value="DUF1648"/>
    <property type="match status" value="1"/>
</dbReference>
<dbReference type="EMBL" id="CP065959">
    <property type="protein sequence ID" value="QQC87467.1"/>
    <property type="molecule type" value="Genomic_DNA"/>
</dbReference>